<feature type="region of interest" description="Disordered" evidence="1">
    <location>
        <begin position="7"/>
        <end position="31"/>
    </location>
</feature>
<proteinExistence type="predicted"/>
<dbReference type="Pfam" id="PF11452">
    <property type="entry name" value="DUF3000"/>
    <property type="match status" value="1"/>
</dbReference>
<name>A0A938WWL9_9BIFI</name>
<evidence type="ECO:0000313" key="3">
    <source>
        <dbReference type="Proteomes" id="UP000718821"/>
    </source>
</evidence>
<evidence type="ECO:0000313" key="2">
    <source>
        <dbReference type="EMBL" id="MBM6699022.1"/>
    </source>
</evidence>
<dbReference type="EMBL" id="JACLYU010000002">
    <property type="protein sequence ID" value="MBM6699022.1"/>
    <property type="molecule type" value="Genomic_DNA"/>
</dbReference>
<evidence type="ECO:0000256" key="1">
    <source>
        <dbReference type="SAM" id="MobiDB-lite"/>
    </source>
</evidence>
<sequence>MAEIFAIPAAGPETSRAGAPGAMQGRPPDTPDDVWEAVESVRAMAREPGVTYHEMPVPATLAPHGIGVHLESGEDDGADDGLASGWIMLLRADEPRFDWGGRWRCVAYARLPMPGGDGAGPVPAAVWDEVTKRLDEAGAAAIGGTITIVRDAAFGALERRGEGTGVEVRVSWTPFDDPLGHNGLDAGAQVAMWARFIRSTVRFEENDPID</sequence>
<reference evidence="2" key="2">
    <citation type="journal article" date="2021" name="Sci. Rep.">
        <title>The distribution of antibiotic resistance genes in chicken gut microbiota commensals.</title>
        <authorList>
            <person name="Juricova H."/>
            <person name="Matiasovicova J."/>
            <person name="Kubasova T."/>
            <person name="Cejkova D."/>
            <person name="Rychlik I."/>
        </authorList>
    </citation>
    <scope>NUCLEOTIDE SEQUENCE</scope>
    <source>
        <strain evidence="2">An836</strain>
    </source>
</reference>
<dbReference type="AlphaFoldDB" id="A0A938WWL9"/>
<accession>A0A938WWL9</accession>
<protein>
    <submittedName>
        <fullName evidence="2">DUF3000 family protein</fullName>
    </submittedName>
</protein>
<keyword evidence="3" id="KW-1185">Reference proteome</keyword>
<dbReference type="InterPro" id="IPR021555">
    <property type="entry name" value="DUF3000"/>
</dbReference>
<gene>
    <name evidence="2" type="ORF">H7U32_01500</name>
</gene>
<organism evidence="2 3">
    <name type="scientific">Bifidobacterium pullorum subsp. saeculare</name>
    <dbReference type="NCBI Taxonomy" id="78257"/>
    <lineage>
        <taxon>Bacteria</taxon>
        <taxon>Bacillati</taxon>
        <taxon>Actinomycetota</taxon>
        <taxon>Actinomycetes</taxon>
        <taxon>Bifidobacteriales</taxon>
        <taxon>Bifidobacteriaceae</taxon>
        <taxon>Bifidobacterium</taxon>
    </lineage>
</organism>
<dbReference type="Proteomes" id="UP000718821">
    <property type="component" value="Unassembled WGS sequence"/>
</dbReference>
<dbReference type="RefSeq" id="WP_204467431.1">
    <property type="nucleotide sequence ID" value="NZ_JACLYU010000002.1"/>
</dbReference>
<reference evidence="2" key="1">
    <citation type="submission" date="2020-08" db="EMBL/GenBank/DDBJ databases">
        <authorList>
            <person name="Cejkova D."/>
            <person name="Kubasova T."/>
            <person name="Jahodarova E."/>
            <person name="Rychlik I."/>
        </authorList>
    </citation>
    <scope>NUCLEOTIDE SEQUENCE</scope>
    <source>
        <strain evidence="2">An836</strain>
    </source>
</reference>
<comment type="caution">
    <text evidence="2">The sequence shown here is derived from an EMBL/GenBank/DDBJ whole genome shotgun (WGS) entry which is preliminary data.</text>
</comment>